<sequence>MIILPGDNGLDKAHPQYPGLTVRLPEASLRSTQSLPDYDTSQKEHLVVKEQRRGRSRFDSTFWRGALLAFVVYVVLSLAIGVPLAVIKLKEQKAKKFKSAPPFSFWSADDSHTPLPLQSLRDSVFGHNIRCNVWDIAEDASSHPFLLATSRYRLPAQGIVTVRSNISYDADVFSGINGSLSVTLNEDKKEKDIVFIVNLLSSRSKLRNETNVCFTDTGPNRGLTIYTPKELEPDDSLSLAVQVQLPTTATIETFLTYLPLFTQHWDIGRGLSFGQLIIEGTNNPISCGNLTASQISVKNVLAPINGAFNVTNSLSLDTVRGPILADVILTQTPSAIQPSFLSLDTGYSPIEAKVTLSSPTSGFTPCFVTQVKTFNGAIQLDISHDEHTPSSSLSVQVQNALAESNVRLDSKFQGMFNVQTKLDQVTVRHSASVINGSSAAGPGRQPGGDPSKRTIIYDQLSPGKAQGWIGRGPRAPPPGPSPPDEPPVGPRTKESQVEIISTLSPIVLDLG</sequence>
<feature type="transmembrane region" description="Helical" evidence="2">
    <location>
        <begin position="62"/>
        <end position="87"/>
    </location>
</feature>
<evidence type="ECO:0000256" key="1">
    <source>
        <dbReference type="SAM" id="MobiDB-lite"/>
    </source>
</evidence>
<comment type="caution">
    <text evidence="3">The sequence shown here is derived from an EMBL/GenBank/DDBJ whole genome shotgun (WGS) entry which is preliminary data.</text>
</comment>
<evidence type="ECO:0000256" key="2">
    <source>
        <dbReference type="SAM" id="Phobius"/>
    </source>
</evidence>
<evidence type="ECO:0000313" key="3">
    <source>
        <dbReference type="EMBL" id="KAF5316904.1"/>
    </source>
</evidence>
<keyword evidence="2" id="KW-0812">Transmembrane</keyword>
<reference evidence="3 4" key="1">
    <citation type="journal article" date="2020" name="ISME J.">
        <title>Uncovering the hidden diversity of litter-decomposition mechanisms in mushroom-forming fungi.</title>
        <authorList>
            <person name="Floudas D."/>
            <person name="Bentzer J."/>
            <person name="Ahren D."/>
            <person name="Johansson T."/>
            <person name="Persson P."/>
            <person name="Tunlid A."/>
        </authorList>
    </citation>
    <scope>NUCLEOTIDE SEQUENCE [LARGE SCALE GENOMIC DNA]</scope>
    <source>
        <strain evidence="3 4">CBS 175.51</strain>
    </source>
</reference>
<dbReference type="Proteomes" id="UP000541558">
    <property type="component" value="Unassembled WGS sequence"/>
</dbReference>
<feature type="region of interest" description="Disordered" evidence="1">
    <location>
        <begin position="433"/>
        <end position="511"/>
    </location>
</feature>
<dbReference type="EMBL" id="JAACJK010000219">
    <property type="protein sequence ID" value="KAF5316904.1"/>
    <property type="molecule type" value="Genomic_DNA"/>
</dbReference>
<keyword evidence="4" id="KW-1185">Reference proteome</keyword>
<organism evidence="3 4">
    <name type="scientific">Ephemerocybe angulata</name>
    <dbReference type="NCBI Taxonomy" id="980116"/>
    <lineage>
        <taxon>Eukaryota</taxon>
        <taxon>Fungi</taxon>
        <taxon>Dikarya</taxon>
        <taxon>Basidiomycota</taxon>
        <taxon>Agaricomycotina</taxon>
        <taxon>Agaricomycetes</taxon>
        <taxon>Agaricomycetidae</taxon>
        <taxon>Agaricales</taxon>
        <taxon>Agaricineae</taxon>
        <taxon>Psathyrellaceae</taxon>
        <taxon>Ephemerocybe</taxon>
    </lineage>
</organism>
<keyword evidence="2" id="KW-1133">Transmembrane helix</keyword>
<name>A0A8H5EYC8_9AGAR</name>
<protein>
    <submittedName>
        <fullName evidence="3">Uncharacterized protein</fullName>
    </submittedName>
</protein>
<keyword evidence="2" id="KW-0472">Membrane</keyword>
<proteinExistence type="predicted"/>
<dbReference type="AlphaFoldDB" id="A0A8H5EYC8"/>
<gene>
    <name evidence="3" type="ORF">D9611_003881</name>
</gene>
<evidence type="ECO:0000313" key="4">
    <source>
        <dbReference type="Proteomes" id="UP000541558"/>
    </source>
</evidence>
<feature type="compositionally biased region" description="Pro residues" evidence="1">
    <location>
        <begin position="474"/>
        <end position="489"/>
    </location>
</feature>
<accession>A0A8H5EYC8</accession>
<dbReference type="OrthoDB" id="3233661at2759"/>